<dbReference type="Proteomes" id="UP000094609">
    <property type="component" value="Chromosome"/>
</dbReference>
<dbReference type="PATRIC" id="fig|1193502.14.peg.1682"/>
<dbReference type="KEGG" id="shal:SHALO_1656"/>
<dbReference type="InterPro" id="IPR032710">
    <property type="entry name" value="NTF2-like_dom_sf"/>
</dbReference>
<protein>
    <recommendedName>
        <fullName evidence="3">SnoaL-like domain-containing protein</fullName>
    </recommendedName>
</protein>
<evidence type="ECO:0000313" key="1">
    <source>
        <dbReference type="EMBL" id="AOO65428.1"/>
    </source>
</evidence>
<organism evidence="1 2">
    <name type="scientific">Sulfurospirillum halorespirans DSM 13726</name>
    <dbReference type="NCBI Taxonomy" id="1193502"/>
    <lineage>
        <taxon>Bacteria</taxon>
        <taxon>Pseudomonadati</taxon>
        <taxon>Campylobacterota</taxon>
        <taxon>Epsilonproteobacteria</taxon>
        <taxon>Campylobacterales</taxon>
        <taxon>Sulfurospirillaceae</taxon>
        <taxon>Sulfurospirillum</taxon>
    </lineage>
</organism>
<keyword evidence="2" id="KW-1185">Reference proteome</keyword>
<name>A0A1D7TKA5_9BACT</name>
<gene>
    <name evidence="1" type="ORF">SHALO_1656</name>
</gene>
<dbReference type="AlphaFoldDB" id="A0A1D7TKA5"/>
<accession>A0A1D7TKA5</accession>
<dbReference type="RefSeq" id="WP_069478126.1">
    <property type="nucleotide sequence ID" value="NZ_CP017111.1"/>
</dbReference>
<dbReference type="EMBL" id="CP017111">
    <property type="protein sequence ID" value="AOO65428.1"/>
    <property type="molecule type" value="Genomic_DNA"/>
</dbReference>
<evidence type="ECO:0008006" key="3">
    <source>
        <dbReference type="Google" id="ProtNLM"/>
    </source>
</evidence>
<dbReference type="STRING" id="1193502.SHALO_1656"/>
<evidence type="ECO:0000313" key="2">
    <source>
        <dbReference type="Proteomes" id="UP000094609"/>
    </source>
</evidence>
<dbReference type="Gene3D" id="3.10.450.50">
    <property type="match status" value="1"/>
</dbReference>
<dbReference type="SUPFAM" id="SSF54427">
    <property type="entry name" value="NTF2-like"/>
    <property type="match status" value="1"/>
</dbReference>
<proteinExistence type="predicted"/>
<sequence>MMNKSLNLPQPIDAYFTADKGDGEAVAQCFTDNAVVKDEGNTYNGLAAIKQWKIDSSKKYTYTCVPFACEVKDGITMVTSRVEGNFPGSPVDLRYFFTLEGNKISSLEVIL</sequence>
<reference evidence="2" key="1">
    <citation type="submission" date="2016-08" db="EMBL/GenBank/DDBJ databases">
        <title>Complete genome sequence of the organohalide-respiring Epsilonproteobacterium Sulfurospirillum halorespirans.</title>
        <authorList>
            <person name="Goris T."/>
            <person name="Zimmermann J."/>
            <person name="Schenz B."/>
            <person name="Lemos M."/>
            <person name="Hackermueller J."/>
            <person name="Diekert G."/>
        </authorList>
    </citation>
    <scope>NUCLEOTIDE SEQUENCE [LARGE SCALE GENOMIC DNA]</scope>
    <source>
        <strain>DSM 13726</strain>
        <strain evidence="2">PCE-M2</strain>
    </source>
</reference>